<reference evidence="3" key="1">
    <citation type="journal article" date="2019" name="Int. J. Syst. Evol. Microbiol.">
        <title>The Global Catalogue of Microorganisms (GCM) 10K type strain sequencing project: providing services to taxonomists for standard genome sequencing and annotation.</title>
        <authorList>
            <consortium name="The Broad Institute Genomics Platform"/>
            <consortium name="The Broad Institute Genome Sequencing Center for Infectious Disease"/>
            <person name="Wu L."/>
            <person name="Ma J."/>
        </authorList>
    </citation>
    <scope>NUCLEOTIDE SEQUENCE [LARGE SCALE GENOMIC DNA]</scope>
    <source>
        <strain evidence="3">CCUG 51308</strain>
    </source>
</reference>
<gene>
    <name evidence="2" type="ORF">ACFQS8_12755</name>
</gene>
<dbReference type="InterPro" id="IPR025310">
    <property type="entry name" value="DUF4164"/>
</dbReference>
<comment type="caution">
    <text evidence="2">The sequence shown here is derived from an EMBL/GenBank/DDBJ whole genome shotgun (WGS) entry which is preliminary data.</text>
</comment>
<name>A0ABW2IMV5_9PROT</name>
<evidence type="ECO:0000313" key="3">
    <source>
        <dbReference type="Proteomes" id="UP001596492"/>
    </source>
</evidence>
<dbReference type="EMBL" id="JBHTBR010000005">
    <property type="protein sequence ID" value="MFC7292493.1"/>
    <property type="molecule type" value="Genomic_DNA"/>
</dbReference>
<keyword evidence="3" id="KW-1185">Reference proteome</keyword>
<sequence length="98" mass="10987">MNEQNVHTPSLDILEQAELRLNRAVKSLTTNIERVAERLEASKPAEREAEALRRDRARLALDLDNARARERELQMLADEASTALGAAIQEVREALGKV</sequence>
<keyword evidence="1" id="KW-0175">Coiled coil</keyword>
<dbReference type="Proteomes" id="UP001596492">
    <property type="component" value="Unassembled WGS sequence"/>
</dbReference>
<evidence type="ECO:0000313" key="2">
    <source>
        <dbReference type="EMBL" id="MFC7292493.1"/>
    </source>
</evidence>
<accession>A0ABW2IMV5</accession>
<dbReference type="RefSeq" id="WP_382167965.1">
    <property type="nucleotide sequence ID" value="NZ_JBHTBR010000005.1"/>
</dbReference>
<dbReference type="Pfam" id="PF13747">
    <property type="entry name" value="DUF4164"/>
    <property type="match status" value="1"/>
</dbReference>
<organism evidence="2 3">
    <name type="scientific">Hirschia litorea</name>
    <dbReference type="NCBI Taxonomy" id="1199156"/>
    <lineage>
        <taxon>Bacteria</taxon>
        <taxon>Pseudomonadati</taxon>
        <taxon>Pseudomonadota</taxon>
        <taxon>Alphaproteobacteria</taxon>
        <taxon>Hyphomonadales</taxon>
        <taxon>Hyphomonadaceae</taxon>
        <taxon>Hirschia</taxon>
    </lineage>
</organism>
<evidence type="ECO:0000256" key="1">
    <source>
        <dbReference type="SAM" id="Coils"/>
    </source>
</evidence>
<proteinExistence type="predicted"/>
<feature type="coiled-coil region" evidence="1">
    <location>
        <begin position="49"/>
        <end position="83"/>
    </location>
</feature>
<protein>
    <submittedName>
        <fullName evidence="2">DUF4164 family protein</fullName>
    </submittedName>
</protein>